<dbReference type="Gene3D" id="1.10.10.10">
    <property type="entry name" value="Winged helix-like DNA-binding domain superfamily/Winged helix DNA-binding domain"/>
    <property type="match status" value="1"/>
</dbReference>
<dbReference type="GO" id="GO:0032993">
    <property type="term" value="C:protein-DNA complex"/>
    <property type="evidence" value="ECO:0007669"/>
    <property type="project" value="TreeGrafter"/>
</dbReference>
<dbReference type="InterPro" id="IPR001789">
    <property type="entry name" value="Sig_transdc_resp-reg_receiver"/>
</dbReference>
<dbReference type="Pfam" id="PF00072">
    <property type="entry name" value="Response_reg"/>
    <property type="match status" value="1"/>
</dbReference>
<dbReference type="PROSITE" id="PS51755">
    <property type="entry name" value="OMPR_PHOB"/>
    <property type="match status" value="1"/>
</dbReference>
<dbReference type="Gene3D" id="6.10.250.690">
    <property type="match status" value="1"/>
</dbReference>
<evidence type="ECO:0000256" key="1">
    <source>
        <dbReference type="ARBA" id="ARBA00023125"/>
    </source>
</evidence>
<gene>
    <name evidence="6" type="primary">qseB</name>
    <name evidence="6" type="ORF">TRL7639_00811</name>
</gene>
<evidence type="ECO:0000313" key="7">
    <source>
        <dbReference type="Proteomes" id="UP000193077"/>
    </source>
</evidence>
<dbReference type="Proteomes" id="UP000193077">
    <property type="component" value="Unassembled WGS sequence"/>
</dbReference>
<name>A0A1Y5RUF8_9RHOB</name>
<dbReference type="AlphaFoldDB" id="A0A1Y5RUF8"/>
<dbReference type="CDD" id="cd00383">
    <property type="entry name" value="trans_reg_C"/>
    <property type="match status" value="1"/>
</dbReference>
<feature type="domain" description="Response regulatory" evidence="4">
    <location>
        <begin position="1"/>
        <end position="106"/>
    </location>
</feature>
<dbReference type="SMART" id="SM00448">
    <property type="entry name" value="REC"/>
    <property type="match status" value="1"/>
</dbReference>
<keyword evidence="1 3" id="KW-0238">DNA-binding</keyword>
<reference evidence="6 7" key="1">
    <citation type="submission" date="2017-03" db="EMBL/GenBank/DDBJ databases">
        <authorList>
            <person name="Afonso C.L."/>
            <person name="Miller P.J."/>
            <person name="Scott M.A."/>
            <person name="Spackman E."/>
            <person name="Goraichik I."/>
            <person name="Dimitrov K.M."/>
            <person name="Suarez D.L."/>
            <person name="Swayne D.E."/>
        </authorList>
    </citation>
    <scope>NUCLEOTIDE SEQUENCE [LARGE SCALE GENOMIC DNA]</scope>
    <source>
        <strain evidence="6 7">CECT 7639</strain>
    </source>
</reference>
<dbReference type="InterPro" id="IPR001867">
    <property type="entry name" value="OmpR/PhoB-type_DNA-bd"/>
</dbReference>
<proteinExistence type="predicted"/>
<dbReference type="PROSITE" id="PS50110">
    <property type="entry name" value="RESPONSE_REGULATORY"/>
    <property type="match status" value="1"/>
</dbReference>
<organism evidence="6 7">
    <name type="scientific">Falsiruegeria litorea R37</name>
    <dbReference type="NCBI Taxonomy" id="1200284"/>
    <lineage>
        <taxon>Bacteria</taxon>
        <taxon>Pseudomonadati</taxon>
        <taxon>Pseudomonadota</taxon>
        <taxon>Alphaproteobacteria</taxon>
        <taxon>Rhodobacterales</taxon>
        <taxon>Roseobacteraceae</taxon>
        <taxon>Falsiruegeria</taxon>
    </lineage>
</organism>
<dbReference type="Pfam" id="PF00486">
    <property type="entry name" value="Trans_reg_C"/>
    <property type="match status" value="1"/>
</dbReference>
<sequence>MLGAAVKKHLAQRGLAVDMFRTLAEADEATYTIEYAVILLDLSLPDGHGLNFLRSIRKRSIQTPVIIATAQDKISERIEGLNAGADDYLIKPYDLDELLARIHAAIRRSHGNVKPDYVCGPVAIDLSQRLASVTGQPVRLTAREWAVLEILVSKSGKIVSRADLESSLYDFDSETESNSVEVFVSRIRKKLGKDFVKTERGLGYRIAATQ</sequence>
<evidence type="ECO:0000256" key="3">
    <source>
        <dbReference type="PROSITE-ProRule" id="PRU01091"/>
    </source>
</evidence>
<dbReference type="Gene3D" id="3.40.50.2300">
    <property type="match status" value="1"/>
</dbReference>
<dbReference type="EMBL" id="FWFO01000001">
    <property type="protein sequence ID" value="SLN24677.1"/>
    <property type="molecule type" value="Genomic_DNA"/>
</dbReference>
<evidence type="ECO:0000259" key="5">
    <source>
        <dbReference type="PROSITE" id="PS51755"/>
    </source>
</evidence>
<evidence type="ECO:0000256" key="2">
    <source>
        <dbReference type="PROSITE-ProRule" id="PRU00169"/>
    </source>
</evidence>
<dbReference type="GO" id="GO:0005829">
    <property type="term" value="C:cytosol"/>
    <property type="evidence" value="ECO:0007669"/>
    <property type="project" value="TreeGrafter"/>
</dbReference>
<evidence type="ECO:0000259" key="4">
    <source>
        <dbReference type="PROSITE" id="PS50110"/>
    </source>
</evidence>
<dbReference type="GO" id="GO:0000156">
    <property type="term" value="F:phosphorelay response regulator activity"/>
    <property type="evidence" value="ECO:0007669"/>
    <property type="project" value="TreeGrafter"/>
</dbReference>
<feature type="domain" description="OmpR/PhoB-type" evidence="5">
    <location>
        <begin position="114"/>
        <end position="208"/>
    </location>
</feature>
<accession>A0A1Y5RUF8</accession>
<dbReference type="PANTHER" id="PTHR48111">
    <property type="entry name" value="REGULATOR OF RPOS"/>
    <property type="match status" value="1"/>
</dbReference>
<keyword evidence="2" id="KW-0597">Phosphoprotein</keyword>
<dbReference type="InterPro" id="IPR036388">
    <property type="entry name" value="WH-like_DNA-bd_sf"/>
</dbReference>
<keyword evidence="7" id="KW-1185">Reference proteome</keyword>
<dbReference type="InterPro" id="IPR011006">
    <property type="entry name" value="CheY-like_superfamily"/>
</dbReference>
<protein>
    <submittedName>
        <fullName evidence="6">Transcriptional regulatory protein QseB</fullName>
    </submittedName>
</protein>
<dbReference type="PANTHER" id="PTHR48111:SF36">
    <property type="entry name" value="TRANSCRIPTIONAL REGULATORY PROTEIN CUTR"/>
    <property type="match status" value="1"/>
</dbReference>
<feature type="modified residue" description="4-aspartylphosphate" evidence="2">
    <location>
        <position position="41"/>
    </location>
</feature>
<dbReference type="SUPFAM" id="SSF52172">
    <property type="entry name" value="CheY-like"/>
    <property type="match status" value="1"/>
</dbReference>
<feature type="DNA-binding region" description="OmpR/PhoB-type" evidence="3">
    <location>
        <begin position="114"/>
        <end position="208"/>
    </location>
</feature>
<evidence type="ECO:0000313" key="6">
    <source>
        <dbReference type="EMBL" id="SLN24677.1"/>
    </source>
</evidence>
<dbReference type="SMART" id="SM00862">
    <property type="entry name" value="Trans_reg_C"/>
    <property type="match status" value="1"/>
</dbReference>
<dbReference type="GO" id="GO:0006355">
    <property type="term" value="P:regulation of DNA-templated transcription"/>
    <property type="evidence" value="ECO:0007669"/>
    <property type="project" value="InterPro"/>
</dbReference>
<dbReference type="GO" id="GO:0000976">
    <property type="term" value="F:transcription cis-regulatory region binding"/>
    <property type="evidence" value="ECO:0007669"/>
    <property type="project" value="TreeGrafter"/>
</dbReference>
<dbReference type="InterPro" id="IPR039420">
    <property type="entry name" value="WalR-like"/>
</dbReference>